<keyword evidence="1" id="KW-1133">Transmembrane helix</keyword>
<comment type="caution">
    <text evidence="2">The sequence shown here is derived from an EMBL/GenBank/DDBJ whole genome shotgun (WGS) entry which is preliminary data.</text>
</comment>
<feature type="transmembrane region" description="Helical" evidence="1">
    <location>
        <begin position="343"/>
        <end position="366"/>
    </location>
</feature>
<evidence type="ECO:0000313" key="3">
    <source>
        <dbReference type="EMBL" id="CAL6070796.1"/>
    </source>
</evidence>
<evidence type="ECO:0008006" key="5">
    <source>
        <dbReference type="Google" id="ProtNLM"/>
    </source>
</evidence>
<evidence type="ECO:0000313" key="2">
    <source>
        <dbReference type="EMBL" id="CAI9946211.1"/>
    </source>
</evidence>
<keyword evidence="4" id="KW-1185">Reference proteome</keyword>
<dbReference type="Proteomes" id="UP001642409">
    <property type="component" value="Unassembled WGS sequence"/>
</dbReference>
<evidence type="ECO:0000313" key="4">
    <source>
        <dbReference type="Proteomes" id="UP001642409"/>
    </source>
</evidence>
<dbReference type="EMBL" id="CAXDID020000287">
    <property type="protein sequence ID" value="CAL6070796.1"/>
    <property type="molecule type" value="Genomic_DNA"/>
</dbReference>
<organism evidence="2">
    <name type="scientific">Hexamita inflata</name>
    <dbReference type="NCBI Taxonomy" id="28002"/>
    <lineage>
        <taxon>Eukaryota</taxon>
        <taxon>Metamonada</taxon>
        <taxon>Diplomonadida</taxon>
        <taxon>Hexamitidae</taxon>
        <taxon>Hexamitinae</taxon>
        <taxon>Hexamita</taxon>
    </lineage>
</organism>
<protein>
    <recommendedName>
        <fullName evidence="5">Transmembrane protein</fullName>
    </recommendedName>
</protein>
<sequence>MYGSSAINTGKLIIIDTFEILNDKNGIFSFLFRLIQNTLKLKRYDPSIFSSLSDAAVQAKWIALLLEAQQKRSVNASLILSQLILDESNPIKYIKALMLSLPDKLMQKLFAFEHTCSQCNFSDSFLLINKSLQFKQICQKCKAQTNITKLPQIIMLQTGNNTTSLKQKIEGELFYLNSVLTQSNDQRYSIFVDFQGQSGEMFILNDQNRQQSRENQLTYLKSEVVKQYLDQQLSQTTLQLKIGDKVLSCYYNSQEFSESMNSRVQQQFNQTGNENMLSPYSLQQKSQYIRPTSSVLIDFTPQNVEKSVKPQTQPLQQTQFERITGKTVSTRSNTSVDVCTIHWSLYLAMAIVCALMIGCIAGLSIITQKKNTVVVYDNLNLTQQMFVGIDSVTKASDAPTYISLINSLLNPKTSRQPNTPSIKQATVSTFTLYAKQINAVNVTSDDYYYNTSTNYSIQCNDTSILIPSMNISTLYAPIITVNNLTSGSVNTSNMTYNQMSSTTFPNIVNLISANASASIVYPKELNTSNFTAQTVTVTTNLSCPTFSSVSTTTDFYNASNQLTGTNILFTNQNISKQLTSTKNFIFENGYANMTSTTLSSQSNISITQDVSFQTLTLSGNSLTTTVPISCTNSNISTLQVTTGNIINVTSTGQTTTQAAVLTNINAKTQLTTASTTTNAVQTTAADISQIKSQYLNASTAEFLTNQLQVNTITLQPNSIISTGDMSLSTFTGVNCTTVVNKPLSCTQITGDDMTCTNAAITNVSATGAILTGVGATNTTVKSSVVTTGATSGTLSLIMADGTTKAIINSATTTLSSLKTVFMCIPDKNQDPNGIKTCTCP</sequence>
<proteinExistence type="predicted"/>
<evidence type="ECO:0000256" key="1">
    <source>
        <dbReference type="SAM" id="Phobius"/>
    </source>
</evidence>
<name>A0AA86UBV0_9EUKA</name>
<reference evidence="2" key="1">
    <citation type="submission" date="2023-06" db="EMBL/GenBank/DDBJ databases">
        <authorList>
            <person name="Kurt Z."/>
        </authorList>
    </citation>
    <scope>NUCLEOTIDE SEQUENCE</scope>
</reference>
<keyword evidence="1" id="KW-0812">Transmembrane</keyword>
<accession>A0AA86UBV0</accession>
<dbReference type="AlphaFoldDB" id="A0AA86UBV0"/>
<keyword evidence="1" id="KW-0472">Membrane</keyword>
<dbReference type="EMBL" id="CATOUU010000759">
    <property type="protein sequence ID" value="CAI9946211.1"/>
    <property type="molecule type" value="Genomic_DNA"/>
</dbReference>
<gene>
    <name evidence="2" type="ORF">HINF_LOCUS33856</name>
    <name evidence="3" type="ORF">HINF_LOCUS54813</name>
</gene>
<reference evidence="3 4" key="2">
    <citation type="submission" date="2024-07" db="EMBL/GenBank/DDBJ databases">
        <authorList>
            <person name="Akdeniz Z."/>
        </authorList>
    </citation>
    <scope>NUCLEOTIDE SEQUENCE [LARGE SCALE GENOMIC DNA]</scope>
</reference>